<dbReference type="GO" id="GO:0034625">
    <property type="term" value="P:fatty acid elongation, monounsaturated fatty acid"/>
    <property type="evidence" value="ECO:0007669"/>
    <property type="project" value="TreeGrafter"/>
</dbReference>
<dbReference type="GO" id="GO:0005789">
    <property type="term" value="C:endoplasmic reticulum membrane"/>
    <property type="evidence" value="ECO:0007669"/>
    <property type="project" value="TreeGrafter"/>
</dbReference>
<evidence type="ECO:0000256" key="11">
    <source>
        <dbReference type="ARBA" id="ARBA00047375"/>
    </source>
</evidence>
<reference evidence="14 15" key="1">
    <citation type="journal article" date="2016" name="Mol. Biol. Evol.">
        <title>Comparative Genomics of Early-Diverging Mushroom-Forming Fungi Provides Insights into the Origins of Lignocellulose Decay Capabilities.</title>
        <authorList>
            <person name="Nagy L.G."/>
            <person name="Riley R."/>
            <person name="Tritt A."/>
            <person name="Adam C."/>
            <person name="Daum C."/>
            <person name="Floudas D."/>
            <person name="Sun H."/>
            <person name="Yadav J.S."/>
            <person name="Pangilinan J."/>
            <person name="Larsson K.H."/>
            <person name="Matsuura K."/>
            <person name="Barry K."/>
            <person name="Labutti K."/>
            <person name="Kuo R."/>
            <person name="Ohm R.A."/>
            <person name="Bhattacharya S.S."/>
            <person name="Shirouzu T."/>
            <person name="Yoshinaga Y."/>
            <person name="Martin F.M."/>
            <person name="Grigoriev I.V."/>
            <person name="Hibbett D.S."/>
        </authorList>
    </citation>
    <scope>NUCLEOTIDE SEQUENCE [LARGE SCALE GENOMIC DNA]</scope>
    <source>
        <strain evidence="14 15">HHB10207 ss-3</strain>
    </source>
</reference>
<comment type="catalytic activity">
    <reaction evidence="11">
        <text>a very-long-chain acyl-CoA + malonyl-CoA + H(+) = a very-long-chain 3-oxoacyl-CoA + CO2 + CoA</text>
        <dbReference type="Rhea" id="RHEA:32727"/>
        <dbReference type="ChEBI" id="CHEBI:15378"/>
        <dbReference type="ChEBI" id="CHEBI:16526"/>
        <dbReference type="ChEBI" id="CHEBI:57287"/>
        <dbReference type="ChEBI" id="CHEBI:57384"/>
        <dbReference type="ChEBI" id="CHEBI:90725"/>
        <dbReference type="ChEBI" id="CHEBI:90736"/>
        <dbReference type="EC" id="2.3.1.199"/>
    </reaction>
</comment>
<dbReference type="Pfam" id="PF01151">
    <property type="entry name" value="ELO"/>
    <property type="match status" value="1"/>
</dbReference>
<sequence length="303" mass="34228">MANLADFILNNVPLPSIPSYLTHYEPGKTPLSQTTHVFATLIGYLVVVFSLKAIMGPFRPLKLTLLFQAHNIILSVGSGLLLALMLEEITPIVWNHGFFYGICSQKSWTPRLEFYYLINYYIKYLELIDTVFLALKKKPLAFLHVFHHSATALLCFTQLNGKTSVSWVPIVLNLTVHVAMYYYYYATAGGRKIWWKKYLTSMQITQFVIDLFVVYFASTYLVLPSYSYFVSSYFRDILPARGSCSGTESAAIFGCALLTSYLFLFIHFYIQTYKKPASAKGKGKANGHANGNGNGVAHSYKTE</sequence>
<keyword evidence="6 12" id="KW-0276">Fatty acid metabolism</keyword>
<name>A0A166J4W6_9AGAM</name>
<keyword evidence="15" id="KW-1185">Reference proteome</keyword>
<keyword evidence="10 12" id="KW-0275">Fatty acid biosynthesis</keyword>
<dbReference type="STRING" id="1314776.A0A166J4W6"/>
<proteinExistence type="inferred from homology"/>
<dbReference type="PROSITE" id="PS01188">
    <property type="entry name" value="ELO"/>
    <property type="match status" value="1"/>
</dbReference>
<comment type="catalytic activity">
    <reaction evidence="12">
        <text>an acyl-CoA + malonyl-CoA + H(+) = a 3-oxoacyl-CoA + CO2 + CoA</text>
        <dbReference type="Rhea" id="RHEA:50252"/>
        <dbReference type="ChEBI" id="CHEBI:15378"/>
        <dbReference type="ChEBI" id="CHEBI:16526"/>
        <dbReference type="ChEBI" id="CHEBI:57287"/>
        <dbReference type="ChEBI" id="CHEBI:57384"/>
        <dbReference type="ChEBI" id="CHEBI:58342"/>
        <dbReference type="ChEBI" id="CHEBI:90726"/>
    </reaction>
    <physiologicalReaction direction="left-to-right" evidence="12">
        <dbReference type="Rhea" id="RHEA:50253"/>
    </physiologicalReaction>
</comment>
<accession>A0A166J4W6</accession>
<evidence type="ECO:0000256" key="12">
    <source>
        <dbReference type="RuleBase" id="RU361115"/>
    </source>
</evidence>
<dbReference type="GO" id="GO:0042761">
    <property type="term" value="P:very long-chain fatty acid biosynthetic process"/>
    <property type="evidence" value="ECO:0007669"/>
    <property type="project" value="TreeGrafter"/>
</dbReference>
<dbReference type="InterPro" id="IPR030457">
    <property type="entry name" value="ELO_CS"/>
</dbReference>
<evidence type="ECO:0000256" key="13">
    <source>
        <dbReference type="SAM" id="MobiDB-lite"/>
    </source>
</evidence>
<keyword evidence="5 12" id="KW-0812">Transmembrane</keyword>
<protein>
    <recommendedName>
        <fullName evidence="12">Elongation of fatty acids protein</fullName>
        <ecNumber evidence="12">2.3.1.-</ecNumber>
    </recommendedName>
</protein>
<dbReference type="EMBL" id="KV428004">
    <property type="protein sequence ID" value="KZT44372.1"/>
    <property type="molecule type" value="Genomic_DNA"/>
</dbReference>
<organism evidence="14 15">
    <name type="scientific">Sistotremastrum suecicum HHB10207 ss-3</name>
    <dbReference type="NCBI Taxonomy" id="1314776"/>
    <lineage>
        <taxon>Eukaryota</taxon>
        <taxon>Fungi</taxon>
        <taxon>Dikarya</taxon>
        <taxon>Basidiomycota</taxon>
        <taxon>Agaricomycotina</taxon>
        <taxon>Agaricomycetes</taxon>
        <taxon>Sistotremastrales</taxon>
        <taxon>Sistotremastraceae</taxon>
        <taxon>Sistotremastrum</taxon>
    </lineage>
</organism>
<dbReference type="GO" id="GO:0009922">
    <property type="term" value="F:fatty acid elongase activity"/>
    <property type="evidence" value="ECO:0007669"/>
    <property type="project" value="UniProtKB-EC"/>
</dbReference>
<evidence type="ECO:0000256" key="3">
    <source>
        <dbReference type="ARBA" id="ARBA00022516"/>
    </source>
</evidence>
<evidence type="ECO:0000313" key="14">
    <source>
        <dbReference type="EMBL" id="KZT44372.1"/>
    </source>
</evidence>
<dbReference type="GO" id="GO:0019367">
    <property type="term" value="P:fatty acid elongation, saturated fatty acid"/>
    <property type="evidence" value="ECO:0007669"/>
    <property type="project" value="TreeGrafter"/>
</dbReference>
<keyword evidence="4 12" id="KW-0808">Transferase</keyword>
<feature type="transmembrane region" description="Helical" evidence="12">
    <location>
        <begin position="207"/>
        <end position="229"/>
    </location>
</feature>
<keyword evidence="8 12" id="KW-0443">Lipid metabolism</keyword>
<dbReference type="InterPro" id="IPR002076">
    <property type="entry name" value="ELO_fam"/>
</dbReference>
<feature type="region of interest" description="Disordered" evidence="13">
    <location>
        <begin position="284"/>
        <end position="303"/>
    </location>
</feature>
<comment type="similarity">
    <text evidence="2 12">Belongs to the ELO family.</text>
</comment>
<feature type="compositionally biased region" description="Low complexity" evidence="13">
    <location>
        <begin position="284"/>
        <end position="297"/>
    </location>
</feature>
<dbReference type="GO" id="GO:0034626">
    <property type="term" value="P:fatty acid elongation, polyunsaturated fatty acid"/>
    <property type="evidence" value="ECO:0007669"/>
    <property type="project" value="TreeGrafter"/>
</dbReference>
<keyword evidence="9 12" id="KW-0472">Membrane</keyword>
<dbReference type="GO" id="GO:0030148">
    <property type="term" value="P:sphingolipid biosynthetic process"/>
    <property type="evidence" value="ECO:0007669"/>
    <property type="project" value="TreeGrafter"/>
</dbReference>
<keyword evidence="3 12" id="KW-0444">Lipid biosynthesis</keyword>
<dbReference type="Proteomes" id="UP000076798">
    <property type="component" value="Unassembled WGS sequence"/>
</dbReference>
<evidence type="ECO:0000256" key="2">
    <source>
        <dbReference type="ARBA" id="ARBA00007263"/>
    </source>
</evidence>
<keyword evidence="7 12" id="KW-1133">Transmembrane helix</keyword>
<feature type="transmembrane region" description="Helical" evidence="12">
    <location>
        <begin position="165"/>
        <end position="186"/>
    </location>
</feature>
<dbReference type="PANTHER" id="PTHR11157:SF134">
    <property type="entry name" value="ELONGATION OF FATTY ACIDS PROTEIN 1-RELATED"/>
    <property type="match status" value="1"/>
</dbReference>
<evidence type="ECO:0000256" key="10">
    <source>
        <dbReference type="ARBA" id="ARBA00023160"/>
    </source>
</evidence>
<evidence type="ECO:0000256" key="9">
    <source>
        <dbReference type="ARBA" id="ARBA00023136"/>
    </source>
</evidence>
<comment type="subcellular location">
    <subcellularLocation>
        <location evidence="1">Membrane</location>
        <topology evidence="1">Multi-pass membrane protein</topology>
    </subcellularLocation>
</comment>
<evidence type="ECO:0000256" key="1">
    <source>
        <dbReference type="ARBA" id="ARBA00004141"/>
    </source>
</evidence>
<feature type="transmembrane region" description="Helical" evidence="12">
    <location>
        <begin position="249"/>
        <end position="270"/>
    </location>
</feature>
<gene>
    <name evidence="14" type="ORF">SISSUDRAFT_1056733</name>
</gene>
<evidence type="ECO:0000313" key="15">
    <source>
        <dbReference type="Proteomes" id="UP000076798"/>
    </source>
</evidence>
<feature type="transmembrane region" description="Helical" evidence="12">
    <location>
        <begin position="63"/>
        <end position="86"/>
    </location>
</feature>
<evidence type="ECO:0000256" key="5">
    <source>
        <dbReference type="ARBA" id="ARBA00022692"/>
    </source>
</evidence>
<dbReference type="PANTHER" id="PTHR11157">
    <property type="entry name" value="FATTY ACID ACYL TRANSFERASE-RELATED"/>
    <property type="match status" value="1"/>
</dbReference>
<dbReference type="OrthoDB" id="434092at2759"/>
<dbReference type="EC" id="2.3.1.-" evidence="12"/>
<evidence type="ECO:0000256" key="4">
    <source>
        <dbReference type="ARBA" id="ARBA00022679"/>
    </source>
</evidence>
<evidence type="ECO:0000256" key="6">
    <source>
        <dbReference type="ARBA" id="ARBA00022832"/>
    </source>
</evidence>
<evidence type="ECO:0000256" key="8">
    <source>
        <dbReference type="ARBA" id="ARBA00023098"/>
    </source>
</evidence>
<dbReference type="AlphaFoldDB" id="A0A166J4W6"/>
<evidence type="ECO:0000256" key="7">
    <source>
        <dbReference type="ARBA" id="ARBA00022989"/>
    </source>
</evidence>
<feature type="transmembrane region" description="Helical" evidence="12">
    <location>
        <begin position="34"/>
        <end position="51"/>
    </location>
</feature>